<feature type="transmembrane region" description="Helical" evidence="8">
    <location>
        <begin position="219"/>
        <end position="240"/>
    </location>
</feature>
<keyword evidence="7 8" id="KW-0472">Membrane</keyword>
<reference evidence="9 10" key="1">
    <citation type="submission" date="2019-03" db="EMBL/GenBank/DDBJ databases">
        <title>Genomic Encyclopedia of Type Strains, Phase IV (KMG-IV): sequencing the most valuable type-strain genomes for metagenomic binning, comparative biology and taxonomic classification.</title>
        <authorList>
            <person name="Goeker M."/>
        </authorList>
    </citation>
    <scope>NUCLEOTIDE SEQUENCE [LARGE SCALE GENOMIC DNA]</scope>
    <source>
        <strain evidence="9 10">DSM 15969</strain>
    </source>
</reference>
<evidence type="ECO:0000256" key="3">
    <source>
        <dbReference type="ARBA" id="ARBA00022448"/>
    </source>
</evidence>
<dbReference type="EMBL" id="SLUI01000007">
    <property type="protein sequence ID" value="TCL36763.1"/>
    <property type="molecule type" value="Genomic_DNA"/>
</dbReference>
<evidence type="ECO:0000256" key="7">
    <source>
        <dbReference type="ARBA" id="ARBA00023136"/>
    </source>
</evidence>
<dbReference type="Proteomes" id="UP000295063">
    <property type="component" value="Unassembled WGS sequence"/>
</dbReference>
<evidence type="ECO:0000256" key="4">
    <source>
        <dbReference type="ARBA" id="ARBA00022475"/>
    </source>
</evidence>
<evidence type="ECO:0000256" key="2">
    <source>
        <dbReference type="ARBA" id="ARBA00005275"/>
    </source>
</evidence>
<evidence type="ECO:0000256" key="6">
    <source>
        <dbReference type="ARBA" id="ARBA00022989"/>
    </source>
</evidence>
<name>A0A4R1Q0C8_9FIRM</name>
<comment type="subcellular location">
    <subcellularLocation>
        <location evidence="1">Cell membrane</location>
        <topology evidence="1">Multi-pass membrane protein</topology>
    </subcellularLocation>
</comment>
<dbReference type="GO" id="GO:0015556">
    <property type="term" value="F:C4-dicarboxylate transmembrane transporter activity"/>
    <property type="evidence" value="ECO:0007669"/>
    <property type="project" value="InterPro"/>
</dbReference>
<evidence type="ECO:0000256" key="8">
    <source>
        <dbReference type="SAM" id="Phobius"/>
    </source>
</evidence>
<dbReference type="NCBIfam" id="TIGR00771">
    <property type="entry name" value="DcuC"/>
    <property type="match status" value="1"/>
</dbReference>
<accession>A0A4R1Q0C8</accession>
<comment type="similarity">
    <text evidence="2">Belongs to the DcuC/DcuD transporter (TC 2.A.61) family.</text>
</comment>
<dbReference type="PANTHER" id="PTHR42002:SF2">
    <property type="entry name" value="ANAEROBIC C4-DICARBOXYLATE TRANSPORTER DCUC-RELATED"/>
    <property type="match status" value="1"/>
</dbReference>
<gene>
    <name evidence="9" type="ORF">EV210_10725</name>
</gene>
<feature type="transmembrane region" description="Helical" evidence="8">
    <location>
        <begin position="246"/>
        <end position="263"/>
    </location>
</feature>
<dbReference type="OrthoDB" id="1675518at2"/>
<evidence type="ECO:0000256" key="5">
    <source>
        <dbReference type="ARBA" id="ARBA00022692"/>
    </source>
</evidence>
<dbReference type="InterPro" id="IPR018385">
    <property type="entry name" value="C4_dicarb_anaerob_car-like"/>
</dbReference>
<evidence type="ECO:0000313" key="9">
    <source>
        <dbReference type="EMBL" id="TCL36763.1"/>
    </source>
</evidence>
<dbReference type="InterPro" id="IPR004669">
    <property type="entry name" value="C4_dicarb_anaerob_car"/>
</dbReference>
<feature type="transmembrane region" description="Helical" evidence="8">
    <location>
        <begin position="321"/>
        <end position="344"/>
    </location>
</feature>
<evidence type="ECO:0000256" key="1">
    <source>
        <dbReference type="ARBA" id="ARBA00004651"/>
    </source>
</evidence>
<keyword evidence="10" id="KW-1185">Reference proteome</keyword>
<dbReference type="RefSeq" id="WP_132080174.1">
    <property type="nucleotide sequence ID" value="NZ_SLUI01000007.1"/>
</dbReference>
<dbReference type="AlphaFoldDB" id="A0A4R1Q0C8"/>
<feature type="transmembrane region" description="Helical" evidence="8">
    <location>
        <begin position="284"/>
        <end position="309"/>
    </location>
</feature>
<comment type="caution">
    <text evidence="9">The sequence shown here is derived from an EMBL/GenBank/DDBJ whole genome shotgun (WGS) entry which is preliminary data.</text>
</comment>
<protein>
    <submittedName>
        <fullName evidence="9">DcuC family C4-dicarboxylate transporter</fullName>
    </submittedName>
</protein>
<sequence length="417" mass="42710">MIYIGLVIIALSIYLLVKQYESRMVLLAAGIAMAAIAGDPLAAFDAFSKSMVNGALIQAICSVMGFAFVMKLTECDKHLVNLFGNGLRKIRPVLVPAAVMATFAINVALPSAAGAAAAVGAIFIPILISSGVHPATAGAAVLAGTFGSMLNPGLSHNPFVAKLAGVGPMDVIAVHAKADIIGGLIGAFSLAIVDKYLTKDKAYGQGKTADEMKKISVNLLYAIIPLLPVVLLMLGTVSSLPVLKKVGVPHAMLIGAIIALAVTRTKPQEITKAFFEGMGNAFANIMGIIIAAGVFVGGMTSIGLVKAFIDLLTHATGIVKYAATFGPFLLAVIAGSGDAAAFAFNEAVTPHAQKFGLEVINMGSIAALTGCFGRTMSPIAGATIVCATIAGVSPMELAKRNAPGMIIATIVSMFILL</sequence>
<evidence type="ECO:0000313" key="10">
    <source>
        <dbReference type="Proteomes" id="UP000295063"/>
    </source>
</evidence>
<keyword evidence="4" id="KW-1003">Cell membrane</keyword>
<dbReference type="GO" id="GO:0005886">
    <property type="term" value="C:plasma membrane"/>
    <property type="evidence" value="ECO:0007669"/>
    <property type="project" value="UniProtKB-SubCell"/>
</dbReference>
<dbReference type="PANTHER" id="PTHR42002">
    <property type="entry name" value="ANAEROBIC C4-DICARBOXYLATE TRANSPORTER DCUC-RELATED"/>
    <property type="match status" value="1"/>
</dbReference>
<organism evidence="9 10">
    <name type="scientific">Anaerospora hongkongensis</name>
    <dbReference type="NCBI Taxonomy" id="244830"/>
    <lineage>
        <taxon>Bacteria</taxon>
        <taxon>Bacillati</taxon>
        <taxon>Bacillota</taxon>
        <taxon>Negativicutes</taxon>
        <taxon>Selenomonadales</taxon>
        <taxon>Sporomusaceae</taxon>
        <taxon>Anaerospora</taxon>
    </lineage>
</organism>
<dbReference type="Pfam" id="PF03606">
    <property type="entry name" value="DcuC"/>
    <property type="match status" value="1"/>
</dbReference>
<keyword evidence="6 8" id="KW-1133">Transmembrane helix</keyword>
<feature type="transmembrane region" description="Helical" evidence="8">
    <location>
        <begin position="50"/>
        <end position="72"/>
    </location>
</feature>
<dbReference type="NCBIfam" id="NF037994">
    <property type="entry name" value="DcuC_1"/>
    <property type="match status" value="1"/>
</dbReference>
<keyword evidence="5 8" id="KW-0812">Transmembrane</keyword>
<proteinExistence type="inferred from homology"/>
<feature type="transmembrane region" description="Helical" evidence="8">
    <location>
        <begin position="93"/>
        <end position="126"/>
    </location>
</feature>
<feature type="transmembrane region" description="Helical" evidence="8">
    <location>
        <begin position="180"/>
        <end position="198"/>
    </location>
</feature>
<keyword evidence="3" id="KW-0813">Transport</keyword>